<dbReference type="GO" id="GO:0046872">
    <property type="term" value="F:metal ion binding"/>
    <property type="evidence" value="ECO:0007669"/>
    <property type="project" value="UniProtKB-KW"/>
</dbReference>
<comment type="caution">
    <text evidence="8">The sequence shown here is derived from an EMBL/GenBank/DDBJ whole genome shotgun (WGS) entry which is preliminary data.</text>
</comment>
<keyword evidence="6" id="KW-0411">Iron-sulfur</keyword>
<evidence type="ECO:0000256" key="6">
    <source>
        <dbReference type="ARBA" id="ARBA00023014"/>
    </source>
</evidence>
<accession>A0A645AAD1</accession>
<name>A0A645AAD1_9ZZZZ</name>
<dbReference type="Pfam" id="PF04055">
    <property type="entry name" value="Radical_SAM"/>
    <property type="match status" value="1"/>
</dbReference>
<keyword evidence="5" id="KW-0408">Iron</keyword>
<keyword evidence="3" id="KW-0949">S-adenosyl-L-methionine</keyword>
<evidence type="ECO:0000313" key="8">
    <source>
        <dbReference type="EMBL" id="MPM50165.1"/>
    </source>
</evidence>
<keyword evidence="2" id="KW-0004">4Fe-4S</keyword>
<evidence type="ECO:0000256" key="1">
    <source>
        <dbReference type="ARBA" id="ARBA00001966"/>
    </source>
</evidence>
<dbReference type="PANTHER" id="PTHR30352">
    <property type="entry name" value="PYRUVATE FORMATE-LYASE-ACTIVATING ENZYME"/>
    <property type="match status" value="1"/>
</dbReference>
<protein>
    <recommendedName>
        <fullName evidence="7">Radical SAM core domain-containing protein</fullName>
    </recommendedName>
</protein>
<reference evidence="8" key="1">
    <citation type="submission" date="2019-08" db="EMBL/GenBank/DDBJ databases">
        <authorList>
            <person name="Kucharzyk K."/>
            <person name="Murdoch R.W."/>
            <person name="Higgins S."/>
            <person name="Loffler F."/>
        </authorList>
    </citation>
    <scope>NUCLEOTIDE SEQUENCE</scope>
</reference>
<sequence>MNCAFCQNSEISMARAEYVEWKEIQPDELVSRAEALRKDGNIGLAFTYNEPLIGYEYVLDCAKLAKERDLRVVLVTNGMINSDPWTRLLPYVDAANIDLKAFSREGYRQLGGDLDTVQEAISIAVERIHVEVTTLIVPGLNDDEAMLRREAEWLAGESKEIALHLSRFFPRYHMLGALPTEPETIFRFARVAREYLPYVYEGNL</sequence>
<evidence type="ECO:0000256" key="4">
    <source>
        <dbReference type="ARBA" id="ARBA00022723"/>
    </source>
</evidence>
<dbReference type="AlphaFoldDB" id="A0A645AAD1"/>
<comment type="cofactor">
    <cofactor evidence="1">
        <name>[4Fe-4S] cluster</name>
        <dbReference type="ChEBI" id="CHEBI:49883"/>
    </cofactor>
</comment>
<gene>
    <name evidence="8" type="ORF">SDC9_96901</name>
</gene>
<dbReference type="SUPFAM" id="SSF102114">
    <property type="entry name" value="Radical SAM enzymes"/>
    <property type="match status" value="1"/>
</dbReference>
<feature type="domain" description="Radical SAM core" evidence="7">
    <location>
        <begin position="1"/>
        <end position="198"/>
    </location>
</feature>
<dbReference type="InterPro" id="IPR013785">
    <property type="entry name" value="Aldolase_TIM"/>
</dbReference>
<evidence type="ECO:0000256" key="2">
    <source>
        <dbReference type="ARBA" id="ARBA00022485"/>
    </source>
</evidence>
<dbReference type="CDD" id="cd01335">
    <property type="entry name" value="Radical_SAM"/>
    <property type="match status" value="1"/>
</dbReference>
<dbReference type="Gene3D" id="3.20.20.70">
    <property type="entry name" value="Aldolase class I"/>
    <property type="match status" value="1"/>
</dbReference>
<dbReference type="GO" id="GO:0051539">
    <property type="term" value="F:4 iron, 4 sulfur cluster binding"/>
    <property type="evidence" value="ECO:0007669"/>
    <property type="project" value="UniProtKB-KW"/>
</dbReference>
<evidence type="ECO:0000256" key="5">
    <source>
        <dbReference type="ARBA" id="ARBA00023004"/>
    </source>
</evidence>
<evidence type="ECO:0000259" key="7">
    <source>
        <dbReference type="PROSITE" id="PS51918"/>
    </source>
</evidence>
<dbReference type="PANTHER" id="PTHR30352:SF5">
    <property type="entry name" value="PYRUVATE FORMATE-LYASE 1-ACTIVATING ENZYME"/>
    <property type="match status" value="1"/>
</dbReference>
<dbReference type="PROSITE" id="PS51918">
    <property type="entry name" value="RADICAL_SAM"/>
    <property type="match status" value="1"/>
</dbReference>
<evidence type="ECO:0000256" key="3">
    <source>
        <dbReference type="ARBA" id="ARBA00022691"/>
    </source>
</evidence>
<dbReference type="InterPro" id="IPR034457">
    <property type="entry name" value="Organic_radical-activating"/>
</dbReference>
<dbReference type="InterPro" id="IPR007197">
    <property type="entry name" value="rSAM"/>
</dbReference>
<proteinExistence type="predicted"/>
<keyword evidence="4" id="KW-0479">Metal-binding</keyword>
<organism evidence="8">
    <name type="scientific">bioreactor metagenome</name>
    <dbReference type="NCBI Taxonomy" id="1076179"/>
    <lineage>
        <taxon>unclassified sequences</taxon>
        <taxon>metagenomes</taxon>
        <taxon>ecological metagenomes</taxon>
    </lineage>
</organism>
<dbReference type="EMBL" id="VSSQ01012842">
    <property type="protein sequence ID" value="MPM50165.1"/>
    <property type="molecule type" value="Genomic_DNA"/>
</dbReference>
<dbReference type="GO" id="GO:0003824">
    <property type="term" value="F:catalytic activity"/>
    <property type="evidence" value="ECO:0007669"/>
    <property type="project" value="InterPro"/>
</dbReference>
<dbReference type="InterPro" id="IPR058240">
    <property type="entry name" value="rSAM_sf"/>
</dbReference>